<dbReference type="GO" id="GO:0016887">
    <property type="term" value="F:ATP hydrolysis activity"/>
    <property type="evidence" value="ECO:0007669"/>
    <property type="project" value="UniProtKB-UniRule"/>
</dbReference>
<evidence type="ECO:0000256" key="10">
    <source>
        <dbReference type="ARBA" id="ARBA00022884"/>
    </source>
</evidence>
<evidence type="ECO:0000259" key="13">
    <source>
        <dbReference type="PROSITE" id="PS50893"/>
    </source>
</evidence>
<dbReference type="SUPFAM" id="SSF52540">
    <property type="entry name" value="P-loop containing nucleoside triphosphate hydrolases"/>
    <property type="match status" value="2"/>
</dbReference>
<feature type="binding site" evidence="12">
    <location>
        <begin position="362"/>
        <end position="369"/>
    </location>
    <ligand>
        <name>ATP</name>
        <dbReference type="ChEBI" id="CHEBI:30616"/>
        <label>2</label>
    </ligand>
</feature>
<comment type="subunit">
    <text evidence="12">Monomer. Probably contacts ribosomal proteins L1, L5, L33 and S7, the 16S and 23S rRNA and the P-site containing tRNA(fMet).</text>
</comment>
<dbReference type="GO" id="GO:0043022">
    <property type="term" value="F:ribosome binding"/>
    <property type="evidence" value="ECO:0007669"/>
    <property type="project" value="UniProtKB-UniRule"/>
</dbReference>
<dbReference type="InterPro" id="IPR022374">
    <property type="entry name" value="EttA"/>
</dbReference>
<evidence type="ECO:0000256" key="8">
    <source>
        <dbReference type="ARBA" id="ARBA00022840"/>
    </source>
</evidence>
<dbReference type="RefSeq" id="WP_037465728.1">
    <property type="nucleotide sequence ID" value="NZ_BCZD01000026.1"/>
</dbReference>
<evidence type="ECO:0000256" key="12">
    <source>
        <dbReference type="HAMAP-Rule" id="MF_00847"/>
    </source>
</evidence>
<evidence type="ECO:0000256" key="5">
    <source>
        <dbReference type="ARBA" id="ARBA00022737"/>
    </source>
</evidence>
<name>A0A086P9S8_SPHHM</name>
<keyword evidence="6 12" id="KW-0547">Nucleotide-binding</keyword>
<keyword evidence="10 12" id="KW-0694">RNA-binding</keyword>
<keyword evidence="8 12" id="KW-0067">ATP-binding</keyword>
<keyword evidence="4 12" id="KW-0699">rRNA-binding</keyword>
<dbReference type="PROSITE" id="PS50893">
    <property type="entry name" value="ABC_TRANSPORTER_2"/>
    <property type="match status" value="2"/>
</dbReference>
<dbReference type="EMBL" id="JFZA02000015">
    <property type="protein sequence ID" value="KFG90146.1"/>
    <property type="molecule type" value="Genomic_DNA"/>
</dbReference>
<evidence type="ECO:0000256" key="11">
    <source>
        <dbReference type="ARBA" id="ARBA00022917"/>
    </source>
</evidence>
<keyword evidence="11 12" id="KW-0648">Protein biosynthesis</keyword>
<evidence type="ECO:0000313" key="15">
    <source>
        <dbReference type="Proteomes" id="UP000024284"/>
    </source>
</evidence>
<evidence type="ECO:0000256" key="2">
    <source>
        <dbReference type="ARBA" id="ARBA00022490"/>
    </source>
</evidence>
<dbReference type="FunFam" id="3.40.50.300:FF:000183">
    <property type="entry name" value="ABC transporter ATP-binding protein yjjK"/>
    <property type="match status" value="1"/>
</dbReference>
<evidence type="ECO:0000256" key="4">
    <source>
        <dbReference type="ARBA" id="ARBA00022730"/>
    </source>
</evidence>
<keyword evidence="15" id="KW-1185">Reference proteome</keyword>
<comment type="similarity">
    <text evidence="1 12">Belongs to the ABC transporter superfamily. ABCF family. Translational throttle EttA subfamily.</text>
</comment>
<dbReference type="InterPro" id="IPR003593">
    <property type="entry name" value="AAA+_ATPase"/>
</dbReference>
<comment type="caution">
    <text evidence="12">Lacks conserved residue(s) required for the propagation of feature annotation.</text>
</comment>
<feature type="binding site" evidence="12">
    <location>
        <begin position="43"/>
        <end position="50"/>
    </location>
    <ligand>
        <name>ATP</name>
        <dbReference type="ChEBI" id="CHEBI:30616"/>
        <label>1</label>
    </ligand>
</feature>
<sequence>MSASSQYAFVMKNMTKSFPGAAKPVLNGINLQFYRGAKIGIVGPNGAGKSTLIKIMAGIDTDFSGEAWPGENISVGYLAQEPQLDPTKNVLENVKDGARETADKLDRFNEISNIMADPPEDADFDALMEEMGTLQEQIDAVDGWTLDNQLEIAMEALRCPPSDWSVDSLSGGEKRRIALTRLLIQKPDILLLDEPTNHLDAESVEWLENHLKEYAGAVLMITHDRYFLDNVVGWILELDRGKYFPYEGNYSTYLEKKAQRLDQESREESGRQKAIKDELEWIRQGPKGRQTKSKARISKFEQLVASQENRTPGKAQIVIQVPERLGGKVIEAKNITKSYGDKLLFENLSFMLPPGGIVGVIGPNGAGKSTLFKIITGQETPDSGEIDIGSTVRLGYVDQSRDHLDPSKNVWEEVSDGLDYVKVNGHDMSTRAYVGAFNFKGQDQQKNVGKLSGGERNRVHIAKMLKKGGNVLLLDEPTNDLDVETLAALEEAIENFAGCAVVISHDRFFLDRLATHILAFEGDSHVEWFEGNFGMYEEDKRRRLGDAADRPTRLAYKKLTR</sequence>
<comment type="catalytic activity">
    <reaction evidence="12">
        <text>ATP + H2O = ADP + phosphate + H(+)</text>
        <dbReference type="Rhea" id="RHEA:13065"/>
        <dbReference type="ChEBI" id="CHEBI:15377"/>
        <dbReference type="ChEBI" id="CHEBI:15378"/>
        <dbReference type="ChEBI" id="CHEBI:30616"/>
        <dbReference type="ChEBI" id="CHEBI:43474"/>
        <dbReference type="ChEBI" id="CHEBI:456216"/>
    </reaction>
</comment>
<keyword evidence="9 12" id="KW-0810">Translation regulation</keyword>
<evidence type="ECO:0000256" key="1">
    <source>
        <dbReference type="ARBA" id="ARBA00005868"/>
    </source>
</evidence>
<comment type="caution">
    <text evidence="14">The sequence shown here is derived from an EMBL/GenBank/DDBJ whole genome shotgun (WGS) entry which is preliminary data.</text>
</comment>
<dbReference type="eggNOG" id="COG0488">
    <property type="taxonomic scope" value="Bacteria"/>
</dbReference>
<keyword evidence="7 12" id="KW-0378">Hydrolase</keyword>
<dbReference type="SMART" id="SM00382">
    <property type="entry name" value="AAA"/>
    <property type="match status" value="2"/>
</dbReference>
<dbReference type="FunFam" id="3.40.50.300:FF:000011">
    <property type="entry name" value="Putative ABC transporter ATP-binding component"/>
    <property type="match status" value="1"/>
</dbReference>
<keyword evidence="2 12" id="KW-0963">Cytoplasm</keyword>
<dbReference type="PANTHER" id="PTHR43858">
    <property type="entry name" value="ENERGY-DEPENDENT TRANSLATIONAL THROTTLE PROTEIN ETTA"/>
    <property type="match status" value="1"/>
</dbReference>
<dbReference type="Proteomes" id="UP000024284">
    <property type="component" value="Unassembled WGS sequence"/>
</dbReference>
<dbReference type="PANTHER" id="PTHR43858:SF1">
    <property type="entry name" value="ABC TRANSPORTER-RELATED PROTEIN"/>
    <property type="match status" value="1"/>
</dbReference>
<evidence type="ECO:0000256" key="9">
    <source>
        <dbReference type="ARBA" id="ARBA00022845"/>
    </source>
</evidence>
<dbReference type="GO" id="GO:0045900">
    <property type="term" value="P:negative regulation of translational elongation"/>
    <property type="evidence" value="ECO:0007669"/>
    <property type="project" value="UniProtKB-UniRule"/>
</dbReference>
<dbReference type="PATRIC" id="fig|1219045.3.peg.2132"/>
<keyword evidence="3 12" id="KW-0820">tRNA-binding</keyword>
<feature type="domain" description="ABC transporter" evidence="13">
    <location>
        <begin position="330"/>
        <end position="547"/>
    </location>
</feature>
<dbReference type="InterPro" id="IPR027417">
    <property type="entry name" value="P-loop_NTPase"/>
</dbReference>
<dbReference type="Pfam" id="PF00005">
    <property type="entry name" value="ABC_tran"/>
    <property type="match status" value="2"/>
</dbReference>
<accession>A0A086P9S8</accession>
<comment type="subcellular location">
    <subcellularLocation>
        <location evidence="12">Cytoplasm</location>
    </subcellularLocation>
    <text evidence="12">Associates with ribosomes and polysomes.</text>
</comment>
<evidence type="ECO:0000313" key="14">
    <source>
        <dbReference type="EMBL" id="KFG90146.1"/>
    </source>
</evidence>
<evidence type="ECO:0000256" key="7">
    <source>
        <dbReference type="ARBA" id="ARBA00022801"/>
    </source>
</evidence>
<feature type="region of interest" description="PtIM" evidence="12">
    <location>
        <begin position="248"/>
        <end position="328"/>
    </location>
</feature>
<keyword evidence="5 12" id="KW-0677">Repeat</keyword>
<protein>
    <recommendedName>
        <fullName evidence="12">Energy-dependent translational throttle protein EttA</fullName>
        <ecNumber evidence="12">3.6.1.-</ecNumber>
    </recommendedName>
    <alternativeName>
        <fullName evidence="12">Translational regulatory factor EttA</fullName>
    </alternativeName>
</protein>
<dbReference type="GO" id="GO:0005524">
    <property type="term" value="F:ATP binding"/>
    <property type="evidence" value="ECO:0007669"/>
    <property type="project" value="UniProtKB-UniRule"/>
</dbReference>
<dbReference type="NCBIfam" id="TIGR03719">
    <property type="entry name" value="ABC_ABC_ChvD"/>
    <property type="match status" value="1"/>
</dbReference>
<dbReference type="OrthoDB" id="7457053at2"/>
<dbReference type="AlphaFoldDB" id="A0A086P9S8"/>
<dbReference type="STRING" id="76947.GCA_002080435_00361"/>
<dbReference type="GO" id="GO:0000049">
    <property type="term" value="F:tRNA binding"/>
    <property type="evidence" value="ECO:0007669"/>
    <property type="project" value="UniProtKB-UniRule"/>
</dbReference>
<evidence type="ECO:0000256" key="6">
    <source>
        <dbReference type="ARBA" id="ARBA00022741"/>
    </source>
</evidence>
<comment type="domain">
    <text evidence="12">The P-site tRNA interaction motif (PtIM domain) probably interacts with the P-site tRNA(fMet) as well as the 23S rRNA.</text>
</comment>
<dbReference type="InterPro" id="IPR003439">
    <property type="entry name" value="ABC_transporter-like_ATP-bd"/>
</dbReference>
<dbReference type="Gene3D" id="3.40.50.300">
    <property type="entry name" value="P-loop containing nucleotide triphosphate hydrolases"/>
    <property type="match status" value="2"/>
</dbReference>
<dbReference type="CDD" id="cd03221">
    <property type="entry name" value="ABCF_EF-3"/>
    <property type="match status" value="2"/>
</dbReference>
<dbReference type="HAMAP" id="MF_00847">
    <property type="entry name" value="EttA"/>
    <property type="match status" value="1"/>
</dbReference>
<dbReference type="EC" id="3.6.1.-" evidence="12"/>
<dbReference type="GO" id="GO:0019843">
    <property type="term" value="F:rRNA binding"/>
    <property type="evidence" value="ECO:0007669"/>
    <property type="project" value="UniProtKB-UniRule"/>
</dbReference>
<organism evidence="14 15">
    <name type="scientific">Sphingobium herbicidovorans (strain ATCC 700291 / DSM 11019 / CCUG 56400 / KCTC 2939 / LMG 18315 / NBRC 16415 / MH)</name>
    <name type="common">Sphingomonas herbicidovorans</name>
    <dbReference type="NCBI Taxonomy" id="1219045"/>
    <lineage>
        <taxon>Bacteria</taxon>
        <taxon>Pseudomonadati</taxon>
        <taxon>Pseudomonadota</taxon>
        <taxon>Alphaproteobacteria</taxon>
        <taxon>Sphingomonadales</taxon>
        <taxon>Sphingomonadaceae</taxon>
        <taxon>Sphingobium</taxon>
    </lineage>
</organism>
<dbReference type="InterPro" id="IPR032781">
    <property type="entry name" value="ABC_tran_Xtn"/>
</dbReference>
<evidence type="ECO:0000256" key="3">
    <source>
        <dbReference type="ARBA" id="ARBA00022555"/>
    </source>
</evidence>
<proteinExistence type="inferred from homology"/>
<comment type="domain">
    <text evidence="12">The arm domain is inserted in the first ABC transporter domain. Probably contacts ribosomal protein L1.</text>
</comment>
<dbReference type="NCBIfam" id="NF008775">
    <property type="entry name" value="PRK11819.1"/>
    <property type="match status" value="1"/>
</dbReference>
<comment type="function">
    <text evidence="12">A translation factor that gates the progression of the 70S ribosomal initiation complex (IC, containing tRNA(fMet) in the P-site) into the translation elongation cycle by using a mechanism sensitive to the ATP/ADP ratio. Binds to the 70S ribosome E-site where it modulates the state of the translating ribosome during subunit translocation. ATP hydrolysis probably frees it from the ribosome, which can enter the elongation phase.</text>
</comment>
<reference evidence="14" key="1">
    <citation type="submission" date="2014-08" db="EMBL/GenBank/DDBJ databases">
        <title>Draft genome sequences of Sphingobium herbicidovorans.</title>
        <authorList>
            <person name="Gan H.M."/>
            <person name="Gan H.Y."/>
            <person name="Savka M.A."/>
        </authorList>
    </citation>
    <scope>NUCLEOTIDE SEQUENCE [LARGE SCALE GENOMIC DNA]</scope>
    <source>
        <strain evidence="14">NBRC 16415</strain>
    </source>
</reference>
<gene>
    <name evidence="12" type="primary">ettA</name>
    <name evidence="14" type="ORF">BV98_002091</name>
</gene>
<feature type="domain" description="ABC transporter" evidence="13">
    <location>
        <begin position="9"/>
        <end position="265"/>
    </location>
</feature>
<dbReference type="GO" id="GO:0006412">
    <property type="term" value="P:translation"/>
    <property type="evidence" value="ECO:0007669"/>
    <property type="project" value="UniProtKB-KW"/>
</dbReference>
<dbReference type="GO" id="GO:0005737">
    <property type="term" value="C:cytoplasm"/>
    <property type="evidence" value="ECO:0007669"/>
    <property type="project" value="UniProtKB-SubCell"/>
</dbReference>
<dbReference type="Pfam" id="PF12848">
    <property type="entry name" value="ABC_tran_Xtn"/>
    <property type="match status" value="1"/>
</dbReference>